<evidence type="ECO:0000256" key="1">
    <source>
        <dbReference type="ARBA" id="ARBA00023157"/>
    </source>
</evidence>
<sequence length="136" mass="15037">MERQCGGTIQLSSVPTRSLVLVLTENLEYPALFDCHVTVVVTEEARIHLSFLKMDIRSYGACSGDFVTIIDSRPLSKDTFSFQDRLSRRHCGVKRPEPIASSGNNVTIRFVSDAHVNGHGFSLLLTAFHEGNLQAS</sequence>
<comment type="caution">
    <text evidence="4">The sequence shown here is derived from an EMBL/GenBank/DDBJ whole genome shotgun (WGS) entry which is preliminary data.</text>
</comment>
<keyword evidence="5" id="KW-1185">Reference proteome</keyword>
<dbReference type="InterPro" id="IPR000859">
    <property type="entry name" value="CUB_dom"/>
</dbReference>
<dbReference type="PROSITE" id="PS01180">
    <property type="entry name" value="CUB"/>
    <property type="match status" value="1"/>
</dbReference>
<feature type="domain" description="CUB" evidence="3">
    <location>
        <begin position="5"/>
        <end position="128"/>
    </location>
</feature>
<accession>A0AAV4GQ72</accession>
<evidence type="ECO:0000259" key="3">
    <source>
        <dbReference type="PROSITE" id="PS01180"/>
    </source>
</evidence>
<dbReference type="AlphaFoldDB" id="A0AAV4GQ72"/>
<dbReference type="InterPro" id="IPR042333">
    <property type="entry name" value="LRAD2/Mig-13-like"/>
</dbReference>
<dbReference type="EMBL" id="BMAT01005058">
    <property type="protein sequence ID" value="GFR86736.1"/>
    <property type="molecule type" value="Genomic_DNA"/>
</dbReference>
<keyword evidence="1" id="KW-1015">Disulfide bond</keyword>
<dbReference type="SUPFAM" id="SSF49854">
    <property type="entry name" value="Spermadhesin, CUB domain"/>
    <property type="match status" value="1"/>
</dbReference>
<dbReference type="SMART" id="SM00042">
    <property type="entry name" value="CUB"/>
    <property type="match status" value="1"/>
</dbReference>
<comment type="caution">
    <text evidence="2">Lacks conserved residue(s) required for the propagation of feature annotation.</text>
</comment>
<evidence type="ECO:0000313" key="5">
    <source>
        <dbReference type="Proteomes" id="UP000762676"/>
    </source>
</evidence>
<dbReference type="PANTHER" id="PTHR24652:SF69">
    <property type="entry name" value="CUB DOMAIN-CONTAINING PROTEIN"/>
    <property type="match status" value="1"/>
</dbReference>
<dbReference type="CDD" id="cd00041">
    <property type="entry name" value="CUB"/>
    <property type="match status" value="1"/>
</dbReference>
<protein>
    <submittedName>
        <fullName evidence="4">Tumor necrosis factor-inducible gene 6 protein</fullName>
    </submittedName>
</protein>
<evidence type="ECO:0000313" key="4">
    <source>
        <dbReference type="EMBL" id="GFR86736.1"/>
    </source>
</evidence>
<organism evidence="4 5">
    <name type="scientific">Elysia marginata</name>
    <dbReference type="NCBI Taxonomy" id="1093978"/>
    <lineage>
        <taxon>Eukaryota</taxon>
        <taxon>Metazoa</taxon>
        <taxon>Spiralia</taxon>
        <taxon>Lophotrochozoa</taxon>
        <taxon>Mollusca</taxon>
        <taxon>Gastropoda</taxon>
        <taxon>Heterobranchia</taxon>
        <taxon>Euthyneura</taxon>
        <taxon>Panpulmonata</taxon>
        <taxon>Sacoglossa</taxon>
        <taxon>Placobranchoidea</taxon>
        <taxon>Plakobranchidae</taxon>
        <taxon>Elysia</taxon>
    </lineage>
</organism>
<evidence type="ECO:0000256" key="2">
    <source>
        <dbReference type="PROSITE-ProRule" id="PRU00059"/>
    </source>
</evidence>
<dbReference type="Gene3D" id="2.60.120.290">
    <property type="entry name" value="Spermadhesin, CUB domain"/>
    <property type="match status" value="1"/>
</dbReference>
<proteinExistence type="predicted"/>
<dbReference type="InterPro" id="IPR035914">
    <property type="entry name" value="Sperma_CUB_dom_sf"/>
</dbReference>
<reference evidence="4 5" key="1">
    <citation type="journal article" date="2021" name="Elife">
        <title>Chloroplast acquisition without the gene transfer in kleptoplastic sea slugs, Plakobranchus ocellatus.</title>
        <authorList>
            <person name="Maeda T."/>
            <person name="Takahashi S."/>
            <person name="Yoshida T."/>
            <person name="Shimamura S."/>
            <person name="Takaki Y."/>
            <person name="Nagai Y."/>
            <person name="Toyoda A."/>
            <person name="Suzuki Y."/>
            <person name="Arimoto A."/>
            <person name="Ishii H."/>
            <person name="Satoh N."/>
            <person name="Nishiyama T."/>
            <person name="Hasebe M."/>
            <person name="Maruyama T."/>
            <person name="Minagawa J."/>
            <person name="Obokata J."/>
            <person name="Shigenobu S."/>
        </authorList>
    </citation>
    <scope>NUCLEOTIDE SEQUENCE [LARGE SCALE GENOMIC DNA]</scope>
</reference>
<dbReference type="PANTHER" id="PTHR24652">
    <property type="entry name" value="LOW-DENSITY LIPOPROTEIN RECEPTOR CLASS A DOMAIN-CONTAINING PROTEIN 2"/>
    <property type="match status" value="1"/>
</dbReference>
<dbReference type="Proteomes" id="UP000762676">
    <property type="component" value="Unassembled WGS sequence"/>
</dbReference>
<gene>
    <name evidence="4" type="ORF">ElyMa_002475200</name>
</gene>
<name>A0AAV4GQ72_9GAST</name>
<dbReference type="Pfam" id="PF00431">
    <property type="entry name" value="CUB"/>
    <property type="match status" value="1"/>
</dbReference>